<sequence>MIVSFQKLFPSLSRDSTTARFHTHEVDPNQCCSAVIQEISAPISTVWSVVHRFDNPQAYKHFLKSCSVIVIFLIFSHRVIYVFFRFMCEKKLH</sequence>
<dbReference type="HOGENOM" id="CLU_2402655_0_0_1"/>
<dbReference type="SUPFAM" id="SSF55961">
    <property type="entry name" value="Bet v1-like"/>
    <property type="match status" value="1"/>
</dbReference>
<reference evidence="3" key="1">
    <citation type="journal article" date="2011" name="Nat. Genet.">
        <title>The Arabidopsis lyrata genome sequence and the basis of rapid genome size change.</title>
        <authorList>
            <person name="Hu T.T."/>
            <person name="Pattyn P."/>
            <person name="Bakker E.G."/>
            <person name="Cao J."/>
            <person name="Cheng J.-F."/>
            <person name="Clark R.M."/>
            <person name="Fahlgren N."/>
            <person name="Fawcett J.A."/>
            <person name="Grimwood J."/>
            <person name="Gundlach H."/>
            <person name="Haberer G."/>
            <person name="Hollister J.D."/>
            <person name="Ossowski S."/>
            <person name="Ottilar R.P."/>
            <person name="Salamov A.A."/>
            <person name="Schneeberger K."/>
            <person name="Spannagl M."/>
            <person name="Wang X."/>
            <person name="Yang L."/>
            <person name="Nasrallah M.E."/>
            <person name="Bergelson J."/>
            <person name="Carrington J.C."/>
            <person name="Gaut B.S."/>
            <person name="Schmutz J."/>
            <person name="Mayer K.F.X."/>
            <person name="Van de Peer Y."/>
            <person name="Grigoriev I.V."/>
            <person name="Nordborg M."/>
            <person name="Weigel D."/>
            <person name="Guo Y.-L."/>
        </authorList>
    </citation>
    <scope>NUCLEOTIDE SEQUENCE [LARGE SCALE GENOMIC DNA]</scope>
    <source>
        <strain evidence="3">cv. MN47</strain>
    </source>
</reference>
<feature type="transmembrane region" description="Helical" evidence="1">
    <location>
        <begin position="62"/>
        <end position="84"/>
    </location>
</feature>
<keyword evidence="1" id="KW-1133">Transmembrane helix</keyword>
<dbReference type="EMBL" id="GL348713">
    <property type="protein sequence ID" value="EFH70558.1"/>
    <property type="molecule type" value="Genomic_DNA"/>
</dbReference>
<protein>
    <submittedName>
        <fullName evidence="2">Uncharacterized protein</fullName>
    </submittedName>
</protein>
<dbReference type="AlphaFoldDB" id="D7KHN7"/>
<dbReference type="Gramene" id="scaffold_104874.1">
    <property type="protein sequence ID" value="scaffold_104874.1"/>
    <property type="gene ID" value="scaffold_104874.1"/>
</dbReference>
<dbReference type="InterPro" id="IPR023393">
    <property type="entry name" value="START-like_dom_sf"/>
</dbReference>
<gene>
    <name evidence="2" type="ORF">ARALYDRAFT_892080</name>
</gene>
<accession>D7KHN7</accession>
<name>D7KHN7_ARALL</name>
<dbReference type="STRING" id="81972.D7KHN7"/>
<evidence type="ECO:0000313" key="3">
    <source>
        <dbReference type="Proteomes" id="UP000008694"/>
    </source>
</evidence>
<dbReference type="Gene3D" id="3.30.530.20">
    <property type="match status" value="1"/>
</dbReference>
<organism evidence="3">
    <name type="scientific">Arabidopsis lyrata subsp. lyrata</name>
    <name type="common">Lyre-leaved rock-cress</name>
    <dbReference type="NCBI Taxonomy" id="81972"/>
    <lineage>
        <taxon>Eukaryota</taxon>
        <taxon>Viridiplantae</taxon>
        <taxon>Streptophyta</taxon>
        <taxon>Embryophyta</taxon>
        <taxon>Tracheophyta</taxon>
        <taxon>Spermatophyta</taxon>
        <taxon>Magnoliopsida</taxon>
        <taxon>eudicotyledons</taxon>
        <taxon>Gunneridae</taxon>
        <taxon>Pentapetalae</taxon>
        <taxon>rosids</taxon>
        <taxon>malvids</taxon>
        <taxon>Brassicales</taxon>
        <taxon>Brassicaceae</taxon>
        <taxon>Camelineae</taxon>
        <taxon>Arabidopsis</taxon>
    </lineage>
</organism>
<dbReference type="Proteomes" id="UP000008694">
    <property type="component" value="Unassembled WGS sequence"/>
</dbReference>
<keyword evidence="3" id="KW-1185">Reference proteome</keyword>
<keyword evidence="1" id="KW-0472">Membrane</keyword>
<evidence type="ECO:0000256" key="1">
    <source>
        <dbReference type="SAM" id="Phobius"/>
    </source>
</evidence>
<proteinExistence type="predicted"/>
<evidence type="ECO:0000313" key="2">
    <source>
        <dbReference type="EMBL" id="EFH70558.1"/>
    </source>
</evidence>
<keyword evidence="1" id="KW-0812">Transmembrane</keyword>